<dbReference type="Proteomes" id="UP000235371">
    <property type="component" value="Unassembled WGS sequence"/>
</dbReference>
<gene>
    <name evidence="2" type="ORF">K444DRAFT_658175</name>
</gene>
<evidence type="ECO:0000256" key="1">
    <source>
        <dbReference type="SAM" id="MobiDB-lite"/>
    </source>
</evidence>
<dbReference type="InParanoid" id="A0A2J6TVF3"/>
<feature type="compositionally biased region" description="Low complexity" evidence="1">
    <location>
        <begin position="567"/>
        <end position="584"/>
    </location>
</feature>
<feature type="region of interest" description="Disordered" evidence="1">
    <location>
        <begin position="536"/>
        <end position="585"/>
    </location>
</feature>
<evidence type="ECO:0000313" key="3">
    <source>
        <dbReference type="Proteomes" id="UP000235371"/>
    </source>
</evidence>
<organism evidence="2 3">
    <name type="scientific">Hyaloscypha bicolor E</name>
    <dbReference type="NCBI Taxonomy" id="1095630"/>
    <lineage>
        <taxon>Eukaryota</taxon>
        <taxon>Fungi</taxon>
        <taxon>Dikarya</taxon>
        <taxon>Ascomycota</taxon>
        <taxon>Pezizomycotina</taxon>
        <taxon>Leotiomycetes</taxon>
        <taxon>Helotiales</taxon>
        <taxon>Hyaloscyphaceae</taxon>
        <taxon>Hyaloscypha</taxon>
        <taxon>Hyaloscypha bicolor</taxon>
    </lineage>
</organism>
<name>A0A2J6TVF3_9HELO</name>
<reference evidence="2 3" key="1">
    <citation type="submission" date="2016-04" db="EMBL/GenBank/DDBJ databases">
        <title>A degradative enzymes factory behind the ericoid mycorrhizal symbiosis.</title>
        <authorList>
            <consortium name="DOE Joint Genome Institute"/>
            <person name="Martino E."/>
            <person name="Morin E."/>
            <person name="Grelet G."/>
            <person name="Kuo A."/>
            <person name="Kohler A."/>
            <person name="Daghino S."/>
            <person name="Barry K."/>
            <person name="Choi C."/>
            <person name="Cichocki N."/>
            <person name="Clum A."/>
            <person name="Copeland A."/>
            <person name="Hainaut M."/>
            <person name="Haridas S."/>
            <person name="Labutti K."/>
            <person name="Lindquist E."/>
            <person name="Lipzen A."/>
            <person name="Khouja H.-R."/>
            <person name="Murat C."/>
            <person name="Ohm R."/>
            <person name="Olson A."/>
            <person name="Spatafora J."/>
            <person name="Veneault-Fourrey C."/>
            <person name="Henrissat B."/>
            <person name="Grigoriev I."/>
            <person name="Martin F."/>
            <person name="Perotto S."/>
        </authorList>
    </citation>
    <scope>NUCLEOTIDE SEQUENCE [LARGE SCALE GENOMIC DNA]</scope>
    <source>
        <strain evidence="2 3">E</strain>
    </source>
</reference>
<feature type="compositionally biased region" description="Polar residues" evidence="1">
    <location>
        <begin position="36"/>
        <end position="54"/>
    </location>
</feature>
<proteinExistence type="predicted"/>
<dbReference type="AlphaFoldDB" id="A0A2J6TVF3"/>
<dbReference type="RefSeq" id="XP_024743900.1">
    <property type="nucleotide sequence ID" value="XM_024886233.1"/>
</dbReference>
<protein>
    <submittedName>
        <fullName evidence="2">Uncharacterized protein</fullName>
    </submittedName>
</protein>
<keyword evidence="3" id="KW-1185">Reference proteome</keyword>
<feature type="compositionally biased region" description="Polar residues" evidence="1">
    <location>
        <begin position="396"/>
        <end position="406"/>
    </location>
</feature>
<dbReference type="EMBL" id="KZ613740">
    <property type="protein sequence ID" value="PMD66996.1"/>
    <property type="molecule type" value="Genomic_DNA"/>
</dbReference>
<dbReference type="OrthoDB" id="3563542at2759"/>
<evidence type="ECO:0000313" key="2">
    <source>
        <dbReference type="EMBL" id="PMD66996.1"/>
    </source>
</evidence>
<feature type="compositionally biased region" description="Low complexity" evidence="1">
    <location>
        <begin position="261"/>
        <end position="274"/>
    </location>
</feature>
<feature type="region of interest" description="Disordered" evidence="1">
    <location>
        <begin position="28"/>
        <end position="54"/>
    </location>
</feature>
<feature type="region of interest" description="Disordered" evidence="1">
    <location>
        <begin position="389"/>
        <end position="425"/>
    </location>
</feature>
<accession>A0A2J6TVF3</accession>
<dbReference type="GeneID" id="36594310"/>
<sequence>MAPPHTMKGRDEVRLKYNIAPSSTTSLAPGLEGLHLSSNVPTPSTTGSRGNGSSVLAEATKNTTVPATPKHNRSSARVFTERSPELLAELKTWSPKWSRFPSPNETALLICFSCKRRKGQKTAARIIDETLFNIKVTAEKLAEPSEGFTDNDRELVLRLIVGNKEFVEAYDNYVCKLMMEVEGSRVWSKEVREIEGLCKAWEKAYPSGQWTLCIERLGELDERVVVDWEAVRNRIWKFHDEKRKKKEKKGEQKSGGDESDSGCSSESESSVDESNGAKMVAGRKKCGAKCLAEELKSIESNESDGSVGETDDMRSDVGNESMEYISPSKIDSKEERFEVTEELIASLENYALEITRLEAEEAANTPPPSFSETTVPSKMIELNFSPSIPAAKSLRPKTSGSSSPTARKSRGPVSPIKGTPTPAQSIPVAAIPSTAFNYTFRSAITAAKPPPPSFPAQATPTLLAQPVATSPSKAFDFDFIPFDSTAMPSRSLPPCEECPTSVQVTSAVRGSTTMPSHPPPPEGGVSTLVGTSVYQLSTPQPACNGENKGGNAEPTTATIRLPPFFGSRPRPSTSTPPVTPSIPSFNFGEYPKETLRNIKAPTAPTVSTLAQLTKTVATLHTSITNLHAAVYGLDTTKEPPRSVMDAGLLMMNNFIGEWVTDIRIQTKTLDTKVNEIGTIIQGLSQEVASAKTANSNLATQLNFFDLYAAGAEKENTKASSEMKEMMGKMMGQMKETREHEQKNFTALALQNQRLMHELATFKESKSVVEEEVRLLRSEHETFKKLVERVSRKVEMAVDYQRGLEEAKDDEEEDWLMWVLWPQGGWKDEGMKKRGVEKELERGVLADKPGFRVPQHELGRGKPGGGWCTVM</sequence>
<feature type="region of interest" description="Disordered" evidence="1">
    <location>
        <begin position="246"/>
        <end position="278"/>
    </location>
</feature>